<evidence type="ECO:0000259" key="4">
    <source>
        <dbReference type="Pfam" id="PF03167"/>
    </source>
</evidence>
<dbReference type="InterPro" id="IPR036895">
    <property type="entry name" value="Uracil-DNA_glycosylase-like_sf"/>
</dbReference>
<protein>
    <recommendedName>
        <fullName evidence="4">Uracil-DNA glycosylase-like domain-containing protein</fullName>
    </recommendedName>
</protein>
<organism evidence="5 6">
    <name type="scientific">Weizmannia acidilactici</name>
    <dbReference type="NCBI Taxonomy" id="2607726"/>
    <lineage>
        <taxon>Bacteria</taxon>
        <taxon>Bacillati</taxon>
        <taxon>Bacillota</taxon>
        <taxon>Bacilli</taxon>
        <taxon>Bacillales</taxon>
        <taxon>Bacillaceae</taxon>
        <taxon>Heyndrickxia</taxon>
    </lineage>
</organism>
<keyword evidence="3" id="KW-0234">DNA repair</keyword>
<dbReference type="EMBL" id="BKZQ01000002">
    <property type="protein sequence ID" value="GER68877.1"/>
    <property type="molecule type" value="Genomic_DNA"/>
</dbReference>
<dbReference type="SUPFAM" id="SSF52141">
    <property type="entry name" value="Uracil-DNA glycosylase-like"/>
    <property type="match status" value="1"/>
</dbReference>
<dbReference type="Gene3D" id="3.40.470.10">
    <property type="entry name" value="Uracil-DNA glycosylase-like domain"/>
    <property type="match status" value="1"/>
</dbReference>
<accession>A0A5J4JE95</accession>
<dbReference type="CDD" id="cd10028">
    <property type="entry name" value="UDG-F2_TDG_MUG"/>
    <property type="match status" value="1"/>
</dbReference>
<dbReference type="GO" id="GO:0006285">
    <property type="term" value="P:base-excision repair, AP site formation"/>
    <property type="evidence" value="ECO:0007669"/>
    <property type="project" value="InterPro"/>
</dbReference>
<dbReference type="Proteomes" id="UP000391919">
    <property type="component" value="Unassembled WGS sequence"/>
</dbReference>
<dbReference type="InterPro" id="IPR005122">
    <property type="entry name" value="Uracil-DNA_glycosylase-like"/>
</dbReference>
<dbReference type="PANTHER" id="PTHR12159">
    <property type="entry name" value="G/T AND G/U MISMATCH-SPECIFIC DNA GLYCOSYLASE"/>
    <property type="match status" value="1"/>
</dbReference>
<dbReference type="GO" id="GO:0008263">
    <property type="term" value="F:pyrimidine-specific mismatch base pair DNA N-glycosylase activity"/>
    <property type="evidence" value="ECO:0007669"/>
    <property type="project" value="TreeGrafter"/>
</dbReference>
<feature type="domain" description="Uracil-DNA glycosylase-like" evidence="4">
    <location>
        <begin position="5"/>
        <end position="120"/>
    </location>
</feature>
<evidence type="ECO:0000256" key="1">
    <source>
        <dbReference type="ARBA" id="ARBA00022763"/>
    </source>
</evidence>
<keyword evidence="1" id="KW-0227">DNA damage</keyword>
<gene>
    <name evidence="5" type="ORF">BpJC7_01800</name>
</gene>
<evidence type="ECO:0000313" key="6">
    <source>
        <dbReference type="Proteomes" id="UP000391919"/>
    </source>
</evidence>
<comment type="caution">
    <text evidence="5">The sequence shown here is derived from an EMBL/GenBank/DDBJ whole genome shotgun (WGS) entry which is preliminary data.</text>
</comment>
<dbReference type="InterPro" id="IPR015637">
    <property type="entry name" value="MUG/TDG"/>
</dbReference>
<dbReference type="PANTHER" id="PTHR12159:SF9">
    <property type="entry name" value="G_T MISMATCH-SPECIFIC THYMINE DNA GLYCOSYLASE"/>
    <property type="match status" value="1"/>
</dbReference>
<evidence type="ECO:0000256" key="3">
    <source>
        <dbReference type="ARBA" id="ARBA00023204"/>
    </source>
</evidence>
<dbReference type="AlphaFoldDB" id="A0A5J4JE95"/>
<proteinExistence type="predicted"/>
<name>A0A5J4JE95_9BACI</name>
<keyword evidence="6" id="KW-1185">Reference proteome</keyword>
<dbReference type="GO" id="GO:0004844">
    <property type="term" value="F:uracil DNA N-glycosylase activity"/>
    <property type="evidence" value="ECO:0007669"/>
    <property type="project" value="TreeGrafter"/>
</dbReference>
<sequence length="155" mass="17873">MGVVPDYISKNLDILFVGFNPSLKLGKNGHHYANPNNRFWKILYYSGLMPKQYKLEEDAGLLELEYGLTNIVARPTKAADEITKKEYEEGRSILKKKIEQYQPKIVCYVEKGVYQQFSKKRRRAGGPKSARCAGNDRFCRPFIKRPRPDEIRGNG</sequence>
<evidence type="ECO:0000256" key="2">
    <source>
        <dbReference type="ARBA" id="ARBA00022801"/>
    </source>
</evidence>
<keyword evidence="2" id="KW-0378">Hydrolase</keyword>
<reference evidence="5 6" key="1">
    <citation type="submission" date="2019-09" db="EMBL/GenBank/DDBJ databases">
        <title>Draft genome sequence of Bacillus sp. JC-7.</title>
        <authorList>
            <person name="Tanaka N."/>
            <person name="Shiwa Y."/>
            <person name="Fujita N."/>
            <person name="Tanasupawat S."/>
        </authorList>
    </citation>
    <scope>NUCLEOTIDE SEQUENCE [LARGE SCALE GENOMIC DNA]</scope>
    <source>
        <strain evidence="5 6">JC-7</strain>
    </source>
</reference>
<evidence type="ECO:0000313" key="5">
    <source>
        <dbReference type="EMBL" id="GER68877.1"/>
    </source>
</evidence>
<dbReference type="Pfam" id="PF03167">
    <property type="entry name" value="UDG"/>
    <property type="match status" value="1"/>
</dbReference>